<keyword evidence="3" id="KW-1185">Reference proteome</keyword>
<sequence>MALKKSGLFLLAVLMFIVAGCSSSTGGLDESAIEAKVVSEPAAVAGTPVKLMTTVEGIEALEDARIVFDIREETEEQLPTLLESTSPADKQYEATHTFPSPGKYIIYVHVYSGDDIHIIKRNEFQVN</sequence>
<protein>
    <recommendedName>
        <fullName evidence="4">YtkA-like domain-containing protein</fullName>
    </recommendedName>
</protein>
<comment type="caution">
    <text evidence="2">The sequence shown here is derived from an EMBL/GenBank/DDBJ whole genome shotgun (WGS) entry which is preliminary data.</text>
</comment>
<reference evidence="2 3" key="1">
    <citation type="submission" date="2017-07" db="EMBL/GenBank/DDBJ databases">
        <title>Paenibacillus herberti R33 genome sequencing and assembly.</title>
        <authorList>
            <person name="Su W."/>
        </authorList>
    </citation>
    <scope>NUCLEOTIDE SEQUENCE [LARGE SCALE GENOMIC DNA]</scope>
    <source>
        <strain evidence="2 3">R33</strain>
    </source>
</reference>
<dbReference type="PROSITE" id="PS51257">
    <property type="entry name" value="PROKAR_LIPOPROTEIN"/>
    <property type="match status" value="1"/>
</dbReference>
<proteinExistence type="predicted"/>
<evidence type="ECO:0000313" key="2">
    <source>
        <dbReference type="EMBL" id="OXM16197.1"/>
    </source>
</evidence>
<name>A0A229P298_9BACL</name>
<dbReference type="AlphaFoldDB" id="A0A229P298"/>
<evidence type="ECO:0008006" key="4">
    <source>
        <dbReference type="Google" id="ProtNLM"/>
    </source>
</evidence>
<dbReference type="RefSeq" id="WP_089523281.1">
    <property type="nucleotide sequence ID" value="NZ_NMUQ01000001.1"/>
</dbReference>
<dbReference type="OrthoDB" id="2679237at2"/>
<evidence type="ECO:0000256" key="1">
    <source>
        <dbReference type="SAM" id="SignalP"/>
    </source>
</evidence>
<keyword evidence="1" id="KW-0732">Signal</keyword>
<dbReference type="EMBL" id="NMUQ01000001">
    <property type="protein sequence ID" value="OXM16197.1"/>
    <property type="molecule type" value="Genomic_DNA"/>
</dbReference>
<feature type="chain" id="PRO_5039057542" description="YtkA-like domain-containing protein" evidence="1">
    <location>
        <begin position="27"/>
        <end position="127"/>
    </location>
</feature>
<gene>
    <name evidence="2" type="ORF">CGZ75_05755</name>
</gene>
<dbReference type="Proteomes" id="UP000215145">
    <property type="component" value="Unassembled WGS sequence"/>
</dbReference>
<feature type="signal peptide" evidence="1">
    <location>
        <begin position="1"/>
        <end position="26"/>
    </location>
</feature>
<evidence type="ECO:0000313" key="3">
    <source>
        <dbReference type="Proteomes" id="UP000215145"/>
    </source>
</evidence>
<accession>A0A229P298</accession>
<organism evidence="2 3">
    <name type="scientific">Paenibacillus herberti</name>
    <dbReference type="NCBI Taxonomy" id="1619309"/>
    <lineage>
        <taxon>Bacteria</taxon>
        <taxon>Bacillati</taxon>
        <taxon>Bacillota</taxon>
        <taxon>Bacilli</taxon>
        <taxon>Bacillales</taxon>
        <taxon>Paenibacillaceae</taxon>
        <taxon>Paenibacillus</taxon>
    </lineage>
</organism>